<name>A0A1G8ZFR0_9EURY</name>
<sequence length="112" mass="12291">MTFVHRVLIHLDEPEKAALVLNSAKNLVAGLGKVEVEVVAYSDGVEGLRTGGSQAALMDLLASQGVRFVLCENTLRSRDLTVEDFPDYMETVPSGVVELVLKQEEGWCYVRP</sequence>
<evidence type="ECO:0000313" key="1">
    <source>
        <dbReference type="EMBL" id="SDK13255.1"/>
    </source>
</evidence>
<dbReference type="Gene3D" id="3.40.1260.10">
    <property type="entry name" value="DsrEFH-like"/>
    <property type="match status" value="1"/>
</dbReference>
<dbReference type="Proteomes" id="UP000326500">
    <property type="component" value="Unassembled WGS sequence"/>
</dbReference>
<proteinExistence type="predicted"/>
<accession>A0A1G8ZFR0</accession>
<dbReference type="SUPFAM" id="SSF75169">
    <property type="entry name" value="DsrEFH-like"/>
    <property type="match status" value="1"/>
</dbReference>
<dbReference type="PANTHER" id="PTHR37691">
    <property type="entry name" value="BLR3518 PROTEIN"/>
    <property type="match status" value="1"/>
</dbReference>
<evidence type="ECO:0000313" key="2">
    <source>
        <dbReference type="Proteomes" id="UP000326500"/>
    </source>
</evidence>
<protein>
    <submittedName>
        <fullName evidence="1">Uncharacterized protein</fullName>
    </submittedName>
</protein>
<dbReference type="InterPro" id="IPR003787">
    <property type="entry name" value="Sulphur_relay_DsrE/F-like"/>
</dbReference>
<dbReference type="RefSeq" id="WP_066957476.1">
    <property type="nucleotide sequence ID" value="NZ_BCNX01000007.1"/>
</dbReference>
<dbReference type="OrthoDB" id="57062at2157"/>
<dbReference type="InterPro" id="IPR027396">
    <property type="entry name" value="DsrEFH-like"/>
</dbReference>
<dbReference type="Pfam" id="PF02635">
    <property type="entry name" value="DsrE"/>
    <property type="match status" value="1"/>
</dbReference>
<reference evidence="1 2" key="1">
    <citation type="submission" date="2016-10" db="EMBL/GenBank/DDBJ databases">
        <authorList>
            <person name="Varghese N."/>
            <person name="Submissions S."/>
        </authorList>
    </citation>
    <scope>NUCLEOTIDE SEQUENCE [LARGE SCALE GENOMIC DNA]</scope>
    <source>
        <strain evidence="1 2">DSM 2373</strain>
    </source>
</reference>
<dbReference type="PANTHER" id="PTHR37691:SF1">
    <property type="entry name" value="BLR3518 PROTEIN"/>
    <property type="match status" value="1"/>
</dbReference>
<gene>
    <name evidence="1" type="ORF">SAMN04488571_104122</name>
</gene>
<dbReference type="EMBL" id="FNFT01000004">
    <property type="protein sequence ID" value="SDK13255.1"/>
    <property type="molecule type" value="Genomic_DNA"/>
</dbReference>
<dbReference type="AlphaFoldDB" id="A0A1G8ZFR0"/>
<dbReference type="STRING" id="2200.GCA_001571405_01432"/>
<organism evidence="1 2">
    <name type="scientific">Methanoculleus thermophilus</name>
    <dbReference type="NCBI Taxonomy" id="2200"/>
    <lineage>
        <taxon>Archaea</taxon>
        <taxon>Methanobacteriati</taxon>
        <taxon>Methanobacteriota</taxon>
        <taxon>Stenosarchaea group</taxon>
        <taxon>Methanomicrobia</taxon>
        <taxon>Methanomicrobiales</taxon>
        <taxon>Methanomicrobiaceae</taxon>
        <taxon>Methanoculleus</taxon>
    </lineage>
</organism>
<keyword evidence="2" id="KW-1185">Reference proteome</keyword>